<dbReference type="SUPFAM" id="SSF88713">
    <property type="entry name" value="Glycoside hydrolase/deacetylase"/>
    <property type="match status" value="1"/>
</dbReference>
<dbReference type="InterPro" id="IPR051398">
    <property type="entry name" value="Polysacch_Deacetylase"/>
</dbReference>
<dbReference type="OrthoDB" id="9778320at2"/>
<dbReference type="PROSITE" id="PS51677">
    <property type="entry name" value="NODB"/>
    <property type="match status" value="1"/>
</dbReference>
<dbReference type="Gene3D" id="3.20.20.370">
    <property type="entry name" value="Glycoside hydrolase/deacetylase"/>
    <property type="match status" value="1"/>
</dbReference>
<dbReference type="InterPro" id="IPR002509">
    <property type="entry name" value="NODB_dom"/>
</dbReference>
<evidence type="ECO:0000256" key="1">
    <source>
        <dbReference type="ARBA" id="ARBA00004613"/>
    </source>
</evidence>
<keyword evidence="2" id="KW-0732">Signal</keyword>
<dbReference type="InterPro" id="IPR011330">
    <property type="entry name" value="Glyco_hydro/deAcase_b/a-brl"/>
</dbReference>
<dbReference type="PANTHER" id="PTHR34216">
    <property type="match status" value="1"/>
</dbReference>
<dbReference type="GO" id="GO:0005576">
    <property type="term" value="C:extracellular region"/>
    <property type="evidence" value="ECO:0007669"/>
    <property type="project" value="UniProtKB-SubCell"/>
</dbReference>
<evidence type="ECO:0000256" key="2">
    <source>
        <dbReference type="ARBA" id="ARBA00022729"/>
    </source>
</evidence>
<dbReference type="GO" id="GO:0016810">
    <property type="term" value="F:hydrolase activity, acting on carbon-nitrogen (but not peptide) bonds"/>
    <property type="evidence" value="ECO:0007669"/>
    <property type="project" value="InterPro"/>
</dbReference>
<organism evidence="4">
    <name type="scientific">Cyanothece sp. (strain PCC 7425 / ATCC 29141)</name>
    <dbReference type="NCBI Taxonomy" id="395961"/>
    <lineage>
        <taxon>Bacteria</taxon>
        <taxon>Bacillati</taxon>
        <taxon>Cyanobacteriota</taxon>
        <taxon>Cyanophyceae</taxon>
        <taxon>Gomontiellales</taxon>
        <taxon>Cyanothecaceae</taxon>
        <taxon>Cyanothece</taxon>
    </lineage>
</organism>
<comment type="subcellular location">
    <subcellularLocation>
        <location evidence="1">Secreted</location>
    </subcellularLocation>
</comment>
<dbReference type="KEGG" id="cyn:Cyan7425_1729"/>
<dbReference type="eggNOG" id="COG0726">
    <property type="taxonomic scope" value="Bacteria"/>
</dbReference>
<dbReference type="AlphaFoldDB" id="B8HRB0"/>
<dbReference type="Pfam" id="PF01522">
    <property type="entry name" value="Polysacc_deac_1"/>
    <property type="match status" value="2"/>
</dbReference>
<protein>
    <submittedName>
        <fullName evidence="4">Polysaccharide deacetylase</fullName>
    </submittedName>
</protein>
<dbReference type="PANTHER" id="PTHR34216:SF3">
    <property type="entry name" value="POLY-BETA-1,6-N-ACETYL-D-GLUCOSAMINE N-DEACETYLASE"/>
    <property type="match status" value="1"/>
</dbReference>
<sequence length="316" mass="35537">MYHRIADLSLDPWGLAVSPHNFAEHLQVLRQQAHPLTLAQLVQAHQQGQVPDRAVVLTFDDGYLDNFQTALPLLEQQDIPATCFVTTGYTGQGREFWWDELARLLLQPIQLPPELTLTLAAQTQTWPLGPAASSSPATRQQERQYKAWEAPTGSRLAFYYAVWSQLRSLTDTQQQQALADIRTWTAAPSSPGPEGGMALEHLIALDRGGLITIGAHTVTHPLLSAQSHDRQLEEIQGSKQTLEDWLNHPVSYFAYPFGDYGPETVRLTREAGFACACTVESRPAWRGCDLFELPRFGVENWNGEELAQHLSKWFYY</sequence>
<proteinExistence type="predicted"/>
<gene>
    <name evidence="4" type="ordered locus">Cyan7425_1729</name>
</gene>
<feature type="domain" description="NodB homology" evidence="3">
    <location>
        <begin position="53"/>
        <end position="316"/>
    </location>
</feature>
<reference evidence="4" key="1">
    <citation type="submission" date="2009-01" db="EMBL/GenBank/DDBJ databases">
        <title>Complete sequence of chromosome Cyanothece sp. PCC 7425.</title>
        <authorList>
            <consortium name="US DOE Joint Genome Institute"/>
            <person name="Lucas S."/>
            <person name="Copeland A."/>
            <person name="Lapidus A."/>
            <person name="Glavina del Rio T."/>
            <person name="Dalin E."/>
            <person name="Tice H."/>
            <person name="Bruce D."/>
            <person name="Goodwin L."/>
            <person name="Pitluck S."/>
            <person name="Sims D."/>
            <person name="Meineke L."/>
            <person name="Brettin T."/>
            <person name="Detter J.C."/>
            <person name="Han C."/>
            <person name="Larimer F."/>
            <person name="Land M."/>
            <person name="Hauser L."/>
            <person name="Kyrpides N."/>
            <person name="Ovchinnikova G."/>
            <person name="Liberton M."/>
            <person name="Stoeckel J."/>
            <person name="Banerjee A."/>
            <person name="Singh A."/>
            <person name="Page L."/>
            <person name="Sato H."/>
            <person name="Zhao L."/>
            <person name="Sherman L."/>
            <person name="Pakrasi H."/>
            <person name="Richardson P."/>
        </authorList>
    </citation>
    <scope>NUCLEOTIDE SEQUENCE</scope>
    <source>
        <strain evidence="4">PCC 7425</strain>
    </source>
</reference>
<dbReference type="EMBL" id="CP001344">
    <property type="protein sequence ID" value="ACL44098.1"/>
    <property type="molecule type" value="Genomic_DNA"/>
</dbReference>
<dbReference type="STRING" id="395961.Cyan7425_1729"/>
<accession>B8HRB0</accession>
<evidence type="ECO:0000313" key="4">
    <source>
        <dbReference type="EMBL" id="ACL44098.1"/>
    </source>
</evidence>
<dbReference type="CDD" id="cd10918">
    <property type="entry name" value="CE4_NodB_like_5s_6s"/>
    <property type="match status" value="1"/>
</dbReference>
<dbReference type="GO" id="GO:0005975">
    <property type="term" value="P:carbohydrate metabolic process"/>
    <property type="evidence" value="ECO:0007669"/>
    <property type="project" value="InterPro"/>
</dbReference>
<evidence type="ECO:0000259" key="3">
    <source>
        <dbReference type="PROSITE" id="PS51677"/>
    </source>
</evidence>
<dbReference type="HOGENOM" id="CLU_030024_1_2_3"/>
<name>B8HRB0_CYAP4</name>